<dbReference type="Gene3D" id="1.20.1720.10">
    <property type="entry name" value="Multidrug resistance protein D"/>
    <property type="match status" value="1"/>
</dbReference>
<dbReference type="Pfam" id="PF07690">
    <property type="entry name" value="MFS_1"/>
    <property type="match status" value="1"/>
</dbReference>
<dbReference type="PROSITE" id="PS50850">
    <property type="entry name" value="MFS"/>
    <property type="match status" value="1"/>
</dbReference>
<comment type="caution">
    <text evidence="9">The sequence shown here is derived from an EMBL/GenBank/DDBJ whole genome shotgun (WGS) entry which is preliminary data.</text>
</comment>
<evidence type="ECO:0000256" key="6">
    <source>
        <dbReference type="ARBA" id="ARBA00023136"/>
    </source>
</evidence>
<keyword evidence="2" id="KW-0813">Transport</keyword>
<dbReference type="InterPro" id="IPR020846">
    <property type="entry name" value="MFS_dom"/>
</dbReference>
<evidence type="ECO:0000256" key="7">
    <source>
        <dbReference type="SAM" id="Phobius"/>
    </source>
</evidence>
<keyword evidence="4 7" id="KW-0812">Transmembrane</keyword>
<feature type="transmembrane region" description="Helical" evidence="7">
    <location>
        <begin position="142"/>
        <end position="164"/>
    </location>
</feature>
<dbReference type="SUPFAM" id="SSF103473">
    <property type="entry name" value="MFS general substrate transporter"/>
    <property type="match status" value="1"/>
</dbReference>
<keyword evidence="5 7" id="KW-1133">Transmembrane helix</keyword>
<dbReference type="InterPro" id="IPR011701">
    <property type="entry name" value="MFS"/>
</dbReference>
<feature type="transmembrane region" description="Helical" evidence="7">
    <location>
        <begin position="252"/>
        <end position="274"/>
    </location>
</feature>
<keyword evidence="6 7" id="KW-0472">Membrane</keyword>
<reference evidence="9 10" key="1">
    <citation type="journal article" date="2019" name="Int. J. Syst. Evol. Microbiol.">
        <title>The Global Catalogue of Microorganisms (GCM) 10K type strain sequencing project: providing services to taxonomists for standard genome sequencing and annotation.</title>
        <authorList>
            <consortium name="The Broad Institute Genomics Platform"/>
            <consortium name="The Broad Institute Genome Sequencing Center for Infectious Disease"/>
            <person name="Wu L."/>
            <person name="Ma J."/>
        </authorList>
    </citation>
    <scope>NUCLEOTIDE SEQUENCE [LARGE SCALE GENOMIC DNA]</scope>
    <source>
        <strain evidence="9 10">JCM 14545</strain>
    </source>
</reference>
<feature type="domain" description="Major facilitator superfamily (MFS) profile" evidence="8">
    <location>
        <begin position="16"/>
        <end position="452"/>
    </location>
</feature>
<dbReference type="CDD" id="cd17321">
    <property type="entry name" value="MFS_MMR_MDR_like"/>
    <property type="match status" value="1"/>
</dbReference>
<feature type="transmembrane region" description="Helical" evidence="7">
    <location>
        <begin position="294"/>
        <end position="318"/>
    </location>
</feature>
<dbReference type="Proteomes" id="UP001501116">
    <property type="component" value="Unassembled WGS sequence"/>
</dbReference>
<dbReference type="InterPro" id="IPR036259">
    <property type="entry name" value="MFS_trans_sf"/>
</dbReference>
<dbReference type="PANTHER" id="PTHR42718">
    <property type="entry name" value="MAJOR FACILITATOR SUPERFAMILY MULTIDRUG TRANSPORTER MFSC"/>
    <property type="match status" value="1"/>
</dbReference>
<evidence type="ECO:0000313" key="9">
    <source>
        <dbReference type="EMBL" id="GAA1968348.1"/>
    </source>
</evidence>
<feature type="transmembrane region" description="Helical" evidence="7">
    <location>
        <begin position="82"/>
        <end position="109"/>
    </location>
</feature>
<proteinExistence type="predicted"/>
<gene>
    <name evidence="9" type="ORF">GCM10009754_46660</name>
</gene>
<evidence type="ECO:0000259" key="8">
    <source>
        <dbReference type="PROSITE" id="PS50850"/>
    </source>
</evidence>
<feature type="transmembrane region" description="Helical" evidence="7">
    <location>
        <begin position="214"/>
        <end position="240"/>
    </location>
</feature>
<dbReference type="PROSITE" id="PS00216">
    <property type="entry name" value="SUGAR_TRANSPORT_1"/>
    <property type="match status" value="1"/>
</dbReference>
<dbReference type="PANTHER" id="PTHR42718:SF46">
    <property type="entry name" value="BLR6921 PROTEIN"/>
    <property type="match status" value="1"/>
</dbReference>
<evidence type="ECO:0000256" key="3">
    <source>
        <dbReference type="ARBA" id="ARBA00022475"/>
    </source>
</evidence>
<comment type="subcellular location">
    <subcellularLocation>
        <location evidence="1">Cell membrane</location>
        <topology evidence="1">Multi-pass membrane protein</topology>
    </subcellularLocation>
</comment>
<evidence type="ECO:0000256" key="5">
    <source>
        <dbReference type="ARBA" id="ARBA00022989"/>
    </source>
</evidence>
<feature type="transmembrane region" description="Helical" evidence="7">
    <location>
        <begin position="325"/>
        <end position="344"/>
    </location>
</feature>
<evidence type="ECO:0000256" key="2">
    <source>
        <dbReference type="ARBA" id="ARBA00022448"/>
    </source>
</evidence>
<evidence type="ECO:0000256" key="4">
    <source>
        <dbReference type="ARBA" id="ARBA00022692"/>
    </source>
</evidence>
<feature type="transmembrane region" description="Helical" evidence="7">
    <location>
        <begin position="398"/>
        <end position="419"/>
    </location>
</feature>
<accession>A0ABN2RGY5</accession>
<dbReference type="InterPro" id="IPR005829">
    <property type="entry name" value="Sugar_transporter_CS"/>
</dbReference>
<evidence type="ECO:0000313" key="10">
    <source>
        <dbReference type="Proteomes" id="UP001501116"/>
    </source>
</evidence>
<feature type="transmembrane region" description="Helical" evidence="7">
    <location>
        <begin position="425"/>
        <end position="448"/>
    </location>
</feature>
<keyword evidence="3" id="KW-1003">Cell membrane</keyword>
<keyword evidence="10" id="KW-1185">Reference proteome</keyword>
<evidence type="ECO:0000256" key="1">
    <source>
        <dbReference type="ARBA" id="ARBA00004651"/>
    </source>
</evidence>
<organism evidence="9 10">
    <name type="scientific">Amycolatopsis minnesotensis</name>
    <dbReference type="NCBI Taxonomy" id="337894"/>
    <lineage>
        <taxon>Bacteria</taxon>
        <taxon>Bacillati</taxon>
        <taxon>Actinomycetota</taxon>
        <taxon>Actinomycetes</taxon>
        <taxon>Pseudonocardiales</taxon>
        <taxon>Pseudonocardiaceae</taxon>
        <taxon>Amycolatopsis</taxon>
    </lineage>
</organism>
<feature type="transmembrane region" description="Helical" evidence="7">
    <location>
        <begin position="350"/>
        <end position="377"/>
    </location>
</feature>
<feature type="transmembrane region" description="Helical" evidence="7">
    <location>
        <begin position="14"/>
        <end position="38"/>
    </location>
</feature>
<feature type="transmembrane region" description="Helical" evidence="7">
    <location>
        <begin position="50"/>
        <end position="70"/>
    </location>
</feature>
<feature type="transmembrane region" description="Helical" evidence="7">
    <location>
        <begin position="171"/>
        <end position="194"/>
    </location>
</feature>
<name>A0ABN2RGY5_9PSEU</name>
<dbReference type="RefSeq" id="WP_344422503.1">
    <property type="nucleotide sequence ID" value="NZ_BAAANN010000018.1"/>
</dbReference>
<protein>
    <submittedName>
        <fullName evidence="9">MFS transporter</fullName>
    </submittedName>
</protein>
<dbReference type="EMBL" id="BAAANN010000018">
    <property type="protein sequence ID" value="GAA1968348.1"/>
    <property type="molecule type" value="Genomic_DNA"/>
</dbReference>
<dbReference type="Gene3D" id="1.20.1250.20">
    <property type="entry name" value="MFS general substrate transporter like domains"/>
    <property type="match status" value="1"/>
</dbReference>
<sequence>MTTTRRHETPARQWLALTVLASAIGLDVMGLAVVNTALPVVGTDLGMGQGALPWVMTLYAVAFAGVLLPGGRLADVLGRRRVFVAGTALYAAGSAAAAMAPTGTLLLVARLLQGMGAAVCGPPALALIPEVFPDPARRTKAMSVYTAVGAGSFGGGLVLGGVLTELAGWRSVFAVLAAVALLVTAVAPVLLPPAVPSERQSMDLPGGLLVSTGLIALVLGVSAGPVLVVTGLVLLAGFVVREKTARQPLLPISILAGAPVRAATAAGLVFFTALNGLLYFAPLYLQNVLSYSPMASGLAIVPMSVTVVLSARTAAALLPRIGMRWLLTGGLLLMAGGVATWLMIGTGTGYWTGLLPGIVLMSVGQGFVFTTMTVASLTGVAPERHGVAGAFNITAQQIGAGLGVAVVTAIATAATAPGVTGSITGYHAGIGAAATAALLGAIATACTLRRRADDH</sequence>